<organism evidence="8 9">
    <name type="scientific">Nocardia tenerifensis</name>
    <dbReference type="NCBI Taxonomy" id="228006"/>
    <lineage>
        <taxon>Bacteria</taxon>
        <taxon>Bacillati</taxon>
        <taxon>Actinomycetota</taxon>
        <taxon>Actinomycetes</taxon>
        <taxon>Mycobacteriales</taxon>
        <taxon>Nocardiaceae</taxon>
        <taxon>Nocardia</taxon>
    </lineage>
</organism>
<feature type="modified residue" description="N6-(pyridoxal phosphate)lysine" evidence="6">
    <location>
        <position position="230"/>
    </location>
</feature>
<accession>A0A318K3S4</accession>
<dbReference type="PANTHER" id="PTHR43643">
    <property type="entry name" value="HISTIDINOL-PHOSPHATE AMINOTRANSFERASE 2"/>
    <property type="match status" value="1"/>
</dbReference>
<dbReference type="GO" id="GO:0008793">
    <property type="term" value="F:aromatic-amino-acid transaminase activity"/>
    <property type="evidence" value="ECO:0007669"/>
    <property type="project" value="UniProtKB-UniRule"/>
</dbReference>
<dbReference type="InterPro" id="IPR005861">
    <property type="entry name" value="HisP_aminotrans"/>
</dbReference>
<evidence type="ECO:0000256" key="5">
    <source>
        <dbReference type="ARBA" id="ARBA00022898"/>
    </source>
</evidence>
<dbReference type="HAMAP" id="MF_01023">
    <property type="entry name" value="HisC_aminotrans_2"/>
    <property type="match status" value="1"/>
</dbReference>
<feature type="domain" description="Aminotransferase class I/classII large" evidence="7">
    <location>
        <begin position="35"/>
        <end position="353"/>
    </location>
</feature>
<gene>
    <name evidence="6" type="primary">pat</name>
    <name evidence="8" type="ORF">DFR70_106189</name>
</gene>
<comment type="caution">
    <text evidence="8">The sequence shown here is derived from an EMBL/GenBank/DDBJ whole genome shotgun (WGS) entry which is preliminary data.</text>
</comment>
<protein>
    <recommendedName>
        <fullName evidence="6">Aromatic amino acid aminotransferase</fullName>
        <shortName evidence="6">ArAT</shortName>
        <ecNumber evidence="6">2.6.1.57</ecNumber>
    </recommendedName>
</protein>
<comment type="cofactor">
    <cofactor evidence="1 6">
        <name>pyridoxal 5'-phosphate</name>
        <dbReference type="ChEBI" id="CHEBI:597326"/>
    </cofactor>
</comment>
<dbReference type="Pfam" id="PF00155">
    <property type="entry name" value="Aminotran_1_2"/>
    <property type="match status" value="1"/>
</dbReference>
<dbReference type="InterPro" id="IPR024892">
    <property type="entry name" value="ArAT"/>
</dbReference>
<reference evidence="8 9" key="1">
    <citation type="submission" date="2018-05" db="EMBL/GenBank/DDBJ databases">
        <title>Genomic Encyclopedia of Type Strains, Phase IV (KMG-IV): sequencing the most valuable type-strain genomes for metagenomic binning, comparative biology and taxonomic classification.</title>
        <authorList>
            <person name="Goeker M."/>
        </authorList>
    </citation>
    <scope>NUCLEOTIDE SEQUENCE [LARGE SCALE GENOMIC DNA]</scope>
    <source>
        <strain evidence="8 9">DSM 44704</strain>
    </source>
</reference>
<evidence type="ECO:0000313" key="8">
    <source>
        <dbReference type="EMBL" id="PXX63134.1"/>
    </source>
</evidence>
<comment type="subunit">
    <text evidence="2 6">Homodimer.</text>
</comment>
<dbReference type="InterPro" id="IPR001917">
    <property type="entry name" value="Aminotrans_II_pyridoxalP_BS"/>
</dbReference>
<dbReference type="SUPFAM" id="SSF53383">
    <property type="entry name" value="PLP-dependent transferases"/>
    <property type="match status" value="1"/>
</dbReference>
<comment type="catalytic activity">
    <reaction evidence="6">
        <text>an aromatic L-alpha-amino acid + 2-oxoglutarate = an aromatic oxo-acid + L-glutamate</text>
        <dbReference type="Rhea" id="RHEA:17533"/>
        <dbReference type="ChEBI" id="CHEBI:16810"/>
        <dbReference type="ChEBI" id="CHEBI:29985"/>
        <dbReference type="ChEBI" id="CHEBI:73309"/>
        <dbReference type="ChEBI" id="CHEBI:84824"/>
        <dbReference type="EC" id="2.6.1.57"/>
    </reaction>
</comment>
<dbReference type="PANTHER" id="PTHR43643:SF3">
    <property type="entry name" value="HISTIDINOL-PHOSPHATE AMINOTRANSFERASE"/>
    <property type="match status" value="1"/>
</dbReference>
<dbReference type="InterPro" id="IPR015421">
    <property type="entry name" value="PyrdxlP-dep_Trfase_major"/>
</dbReference>
<dbReference type="InterPro" id="IPR004839">
    <property type="entry name" value="Aminotransferase_I/II_large"/>
</dbReference>
<dbReference type="GO" id="GO:0000105">
    <property type="term" value="P:L-histidine biosynthetic process"/>
    <property type="evidence" value="ECO:0007669"/>
    <property type="project" value="InterPro"/>
</dbReference>
<keyword evidence="4 6" id="KW-0808">Transferase</keyword>
<evidence type="ECO:0000256" key="3">
    <source>
        <dbReference type="ARBA" id="ARBA00022576"/>
    </source>
</evidence>
<dbReference type="InterPro" id="IPR015424">
    <property type="entry name" value="PyrdxlP-dep_Trfase"/>
</dbReference>
<keyword evidence="5 6" id="KW-0663">Pyridoxal phosphate</keyword>
<keyword evidence="9" id="KW-1185">Reference proteome</keyword>
<sequence length="370" mass="39877">MLCAKGPKVGCVTASTRPDLDSIPAYVPGRNNPHAVKLASNETTFGPLPTAAKAIAEAAELANRYPDNQALELRDALADFLGVTQANVAIGCGSVALCQELVQITCDTPTDEVLFAWRSFEAYPIVAKVGNATAVEVPLTPDHVHDLDALAAAVTERTKLIFVCNPNNPTGTAVGKAELIRFLDSVPDRVLIVLDEAYFEYMRLAEENYPNGVELGRTRPNVVVLRTFSKAYGLAGLRVGYAVGDPAVITALMKVHIPFSVNRVAQAAAIASLEARHELLDRTHTLVRERDRVREALLSAGYEVPPSETNFVWLPLGERSAEFGEASAEAGVLVRPYGTDGVRVTTGDPHENDLFLTFATDPAVLERFSI</sequence>
<keyword evidence="3 6" id="KW-0032">Aminotransferase</keyword>
<evidence type="ECO:0000313" key="9">
    <source>
        <dbReference type="Proteomes" id="UP000247569"/>
    </source>
</evidence>
<dbReference type="CDD" id="cd00609">
    <property type="entry name" value="AAT_like"/>
    <property type="match status" value="1"/>
</dbReference>
<dbReference type="Gene3D" id="3.40.640.10">
    <property type="entry name" value="Type I PLP-dependent aspartate aminotransferase-like (Major domain)"/>
    <property type="match status" value="1"/>
</dbReference>
<dbReference type="HAMAP" id="MF_01513">
    <property type="entry name" value="Phe_aminotrans_2"/>
    <property type="match status" value="1"/>
</dbReference>
<evidence type="ECO:0000259" key="7">
    <source>
        <dbReference type="Pfam" id="PF00155"/>
    </source>
</evidence>
<dbReference type="AlphaFoldDB" id="A0A318K3S4"/>
<dbReference type="EMBL" id="QJKF01000006">
    <property type="protein sequence ID" value="PXX63134.1"/>
    <property type="molecule type" value="Genomic_DNA"/>
</dbReference>
<dbReference type="Proteomes" id="UP000247569">
    <property type="component" value="Unassembled WGS sequence"/>
</dbReference>
<evidence type="ECO:0000256" key="6">
    <source>
        <dbReference type="HAMAP-Rule" id="MF_01513"/>
    </source>
</evidence>
<name>A0A318K3S4_9NOCA</name>
<comment type="similarity">
    <text evidence="6">Belongs to the class-II pyridoxal-phosphate-dependent aminotransferase family.</text>
</comment>
<dbReference type="NCBIfam" id="NF002878">
    <property type="entry name" value="PRK03321.1"/>
    <property type="match status" value="1"/>
</dbReference>
<dbReference type="InterPro" id="IPR015422">
    <property type="entry name" value="PyrdxlP-dep_Trfase_small"/>
</dbReference>
<evidence type="ECO:0000256" key="1">
    <source>
        <dbReference type="ARBA" id="ARBA00001933"/>
    </source>
</evidence>
<dbReference type="EC" id="2.6.1.57" evidence="6"/>
<comment type="function">
    <text evidence="6">Aminotransferase that catalyzes the conversion of aromatic amino acids and 2-oxoglutarate into corresponding aromatic oxo acids and L-glutamate.</text>
</comment>
<dbReference type="GO" id="GO:0004400">
    <property type="term" value="F:histidinol-phosphate transaminase activity"/>
    <property type="evidence" value="ECO:0007669"/>
    <property type="project" value="InterPro"/>
</dbReference>
<dbReference type="GO" id="GO:0030170">
    <property type="term" value="F:pyridoxal phosphate binding"/>
    <property type="evidence" value="ECO:0007669"/>
    <property type="project" value="UniProtKB-UniRule"/>
</dbReference>
<dbReference type="NCBIfam" id="TIGR01141">
    <property type="entry name" value="hisC"/>
    <property type="match status" value="1"/>
</dbReference>
<proteinExistence type="inferred from homology"/>
<dbReference type="PROSITE" id="PS00599">
    <property type="entry name" value="AA_TRANSFER_CLASS_2"/>
    <property type="match status" value="1"/>
</dbReference>
<evidence type="ECO:0000256" key="2">
    <source>
        <dbReference type="ARBA" id="ARBA00011738"/>
    </source>
</evidence>
<evidence type="ECO:0000256" key="4">
    <source>
        <dbReference type="ARBA" id="ARBA00022679"/>
    </source>
</evidence>
<dbReference type="InterPro" id="IPR050106">
    <property type="entry name" value="HistidinolP_aminotransfase"/>
</dbReference>
<dbReference type="Gene3D" id="3.90.1150.10">
    <property type="entry name" value="Aspartate Aminotransferase, domain 1"/>
    <property type="match status" value="1"/>
</dbReference>